<keyword evidence="3" id="KW-1133">Transmembrane helix</keyword>
<dbReference type="Proteomes" id="UP000504617">
    <property type="component" value="Unplaced"/>
</dbReference>
<evidence type="ECO:0000313" key="8">
    <source>
        <dbReference type="Proteomes" id="UP000504617"/>
    </source>
</evidence>
<feature type="non-terminal residue" evidence="9">
    <location>
        <position position="1024"/>
    </location>
</feature>
<dbReference type="InterPro" id="IPR021623">
    <property type="entry name" value="LAP2alpha_C"/>
</dbReference>
<dbReference type="OrthoDB" id="9908816at2759"/>
<dbReference type="Pfam" id="PF11560">
    <property type="entry name" value="LAP2alpha"/>
    <property type="match status" value="1"/>
</dbReference>
<feature type="region of interest" description="Disordered" evidence="6">
    <location>
        <begin position="31"/>
        <end position="79"/>
    </location>
</feature>
<accession>A0A6I9Y8Q0</accession>
<sequence>MQDVVARAISQGISDGIQQLASKLPFATAIVSTSPRESGSSNKTHAPRSQEPQVREASLAPTGISEVSDGEEAELDAPDLSEDENSALEAPVSSGFFNPSLFRAILTKARVMAPQMGLPAPAEKVPPAQGTKETIGLQDPGAGLFKEASPPLDLVPAPQLFLDIIQHQWAQPDFMANPSGTDKKLYSMEGPLEELLKFPQYFGRAALFWLRKLLTDLLAGNTRARQDIRKIIVAVEYSANASLAATKFSSRALASNVTSRRLLWLRHWQVDVKTKWKLISAPFKGGKLFGETLDPFLMESKDKCKILPPVTKKLNPPLKGSAVAASAPPESQQEKLDHADSRASGREEVPPMVDVTSRDTSSGSPTGWSLPPTPVSPVGERIWANSWSKANGLRQESRCSINLLELRAARLALRHFHRSIRRRHNLLMTDNVATKAHINCQGGTRSKQLMAETEALGRWAECHLESIHSDHISGIDNTRVDWLSRTTINPAEWQLDSALFRCLTCSKIPRVRCFLKGALNLRPPTIHRYPTRQLSVVLQVLTAPPFEPLHSVSLRHLTLKTAFLIAITSARRISELVALLVRQDLCIVHPDRVVLRLDPSFIPKINTRFHRAQEVILPRFCPRLSHAREHSWHTLDVRWALKVYLHRTSDFRQSETLFISFQPGSLGKKVTSTTVGRWLRACIASTYEGQSWVVPHEGTPPLKPAFTGLFYPSLYKLHLFKAKAAAKVGNRAAEAPPQHQGFSAETIFDEQAIETDTLPTPKAFFESVKRQWAAPTAGPMPTSTDKTFFNVDKDMAGVLSQPSTDAPVLKVLSVDVGMGPAVGAAHWRLTNSRKALRVGTVILGKLEEIMMEVHFEGDLLITSHPNIQTLICRMNNNDSKELSIDSKDVLDYDASGESHHSMYFPKSFLESVQTTPAKETRLICIYLKASCLFQDKQNSSLLSGDILGASLGNMSVTNLREPVEIRFWHNHSLVNFSKTCVFWVEGTGEDNLGEWRTEGCETDTSQEDVVLCKCSHLTYFAVLL</sequence>
<reference evidence="9" key="1">
    <citation type="submission" date="2025-08" db="UniProtKB">
        <authorList>
            <consortium name="RefSeq"/>
        </authorList>
    </citation>
    <scope>IDENTIFICATION</scope>
    <source>
        <tissue evidence="9">Skeletal muscle</tissue>
    </source>
</reference>
<evidence type="ECO:0000256" key="2">
    <source>
        <dbReference type="ARBA" id="ARBA00022692"/>
    </source>
</evidence>
<protein>
    <submittedName>
        <fullName evidence="9">Uncharacterized protein LOC106545317</fullName>
    </submittedName>
</protein>
<dbReference type="AlphaFoldDB" id="A0A6I9Y8Q0"/>
<feature type="compositionally biased region" description="Polar residues" evidence="6">
    <location>
        <begin position="31"/>
        <end position="44"/>
    </location>
</feature>
<evidence type="ECO:0000256" key="5">
    <source>
        <dbReference type="ARBA" id="ARBA00023157"/>
    </source>
</evidence>
<keyword evidence="2" id="KW-0812">Transmembrane</keyword>
<feature type="compositionally biased region" description="Polar residues" evidence="6">
    <location>
        <begin position="358"/>
        <end position="367"/>
    </location>
</feature>
<dbReference type="GeneID" id="106545317"/>
<evidence type="ECO:0000256" key="4">
    <source>
        <dbReference type="ARBA" id="ARBA00023136"/>
    </source>
</evidence>
<gene>
    <name evidence="9" type="primary">LOC106545317</name>
</gene>
<dbReference type="SMART" id="SM00303">
    <property type="entry name" value="GPS"/>
    <property type="match status" value="1"/>
</dbReference>
<feature type="compositionally biased region" description="Basic and acidic residues" evidence="6">
    <location>
        <begin position="332"/>
        <end position="349"/>
    </location>
</feature>
<comment type="subcellular location">
    <subcellularLocation>
        <location evidence="1">Membrane</location>
    </subcellularLocation>
</comment>
<feature type="compositionally biased region" description="Acidic residues" evidence="6">
    <location>
        <begin position="68"/>
        <end position="79"/>
    </location>
</feature>
<dbReference type="GO" id="GO:0016020">
    <property type="term" value="C:membrane"/>
    <property type="evidence" value="ECO:0007669"/>
    <property type="project" value="UniProtKB-SubCell"/>
</dbReference>
<dbReference type="RefSeq" id="XP_013917310.1">
    <property type="nucleotide sequence ID" value="XM_014061835.1"/>
</dbReference>
<keyword evidence="5" id="KW-1015">Disulfide bond</keyword>
<dbReference type="InterPro" id="IPR057244">
    <property type="entry name" value="GAIN_B"/>
</dbReference>
<proteinExistence type="predicted"/>
<dbReference type="Gene3D" id="2.60.220.50">
    <property type="match status" value="1"/>
</dbReference>
<dbReference type="PROSITE" id="PS50221">
    <property type="entry name" value="GAIN_B"/>
    <property type="match status" value="1"/>
</dbReference>
<keyword evidence="4" id="KW-0472">Membrane</keyword>
<dbReference type="CDD" id="cd09275">
    <property type="entry name" value="RNase_HI_RT_DIRS1"/>
    <property type="match status" value="1"/>
</dbReference>
<evidence type="ECO:0000313" key="9">
    <source>
        <dbReference type="RefSeq" id="XP_013917310.1"/>
    </source>
</evidence>
<dbReference type="PANTHER" id="PTHR33066">
    <property type="entry name" value="INTEGRASE_SAM-LIKE_N DOMAIN-CONTAINING PROTEIN"/>
    <property type="match status" value="1"/>
</dbReference>
<dbReference type="InterPro" id="IPR000203">
    <property type="entry name" value="GPS"/>
</dbReference>
<dbReference type="Gene3D" id="1.10.287.3160">
    <property type="match status" value="1"/>
</dbReference>
<dbReference type="InterPro" id="IPR046338">
    <property type="entry name" value="GAIN_dom_sf"/>
</dbReference>
<dbReference type="PANTHER" id="PTHR33066:SF2">
    <property type="entry name" value="FILAGGRIN-2-LIKE"/>
    <property type="match status" value="1"/>
</dbReference>
<keyword evidence="8" id="KW-1185">Reference proteome</keyword>
<dbReference type="Pfam" id="PF01825">
    <property type="entry name" value="GPS"/>
    <property type="match status" value="1"/>
</dbReference>
<name>A0A6I9Y8Q0_9SAUR</name>
<evidence type="ECO:0000259" key="7">
    <source>
        <dbReference type="PROSITE" id="PS50221"/>
    </source>
</evidence>
<organism evidence="8 9">
    <name type="scientific">Thamnophis sirtalis</name>
    <dbReference type="NCBI Taxonomy" id="35019"/>
    <lineage>
        <taxon>Eukaryota</taxon>
        <taxon>Metazoa</taxon>
        <taxon>Chordata</taxon>
        <taxon>Craniata</taxon>
        <taxon>Vertebrata</taxon>
        <taxon>Euteleostomi</taxon>
        <taxon>Lepidosauria</taxon>
        <taxon>Squamata</taxon>
        <taxon>Bifurcata</taxon>
        <taxon>Unidentata</taxon>
        <taxon>Episquamata</taxon>
        <taxon>Toxicofera</taxon>
        <taxon>Serpentes</taxon>
        <taxon>Colubroidea</taxon>
        <taxon>Colubridae</taxon>
        <taxon>Natricinae</taxon>
        <taxon>Thamnophis</taxon>
    </lineage>
</organism>
<evidence type="ECO:0000256" key="1">
    <source>
        <dbReference type="ARBA" id="ARBA00004370"/>
    </source>
</evidence>
<dbReference type="KEGG" id="tsr:106545317"/>
<evidence type="ECO:0000256" key="6">
    <source>
        <dbReference type="SAM" id="MobiDB-lite"/>
    </source>
</evidence>
<feature type="domain" description="GAIN-B" evidence="7">
    <location>
        <begin position="880"/>
        <end position="1024"/>
    </location>
</feature>
<evidence type="ECO:0000256" key="3">
    <source>
        <dbReference type="ARBA" id="ARBA00022989"/>
    </source>
</evidence>
<feature type="region of interest" description="Disordered" evidence="6">
    <location>
        <begin position="317"/>
        <end position="373"/>
    </location>
</feature>